<gene>
    <name evidence="3" type="ORF">EVB03_08945</name>
</gene>
<dbReference type="SUPFAM" id="SSF51338">
    <property type="entry name" value="Composite domain of metallo-dependent hydrolases"/>
    <property type="match status" value="1"/>
</dbReference>
<dbReference type="Gene3D" id="3.30.1490.130">
    <property type="entry name" value="D-aminoacylase. Domain 3"/>
    <property type="match status" value="1"/>
</dbReference>
<keyword evidence="1" id="KW-0732">Signal</keyword>
<dbReference type="InterPro" id="IPR050378">
    <property type="entry name" value="Metallo-dep_Hydrolases_sf"/>
</dbReference>
<proteinExistence type="predicted"/>
<dbReference type="EMBL" id="SHBP01000018">
    <property type="protein sequence ID" value="RZO19152.1"/>
    <property type="molecule type" value="Genomic_DNA"/>
</dbReference>
<dbReference type="AlphaFoldDB" id="A0A520MD39"/>
<feature type="chain" id="PRO_5022069521" evidence="1">
    <location>
        <begin position="23"/>
        <end position="491"/>
    </location>
</feature>
<accession>A0A520MD39</accession>
<dbReference type="PANTHER" id="PTHR11647">
    <property type="entry name" value="HYDRANTOINASE/DIHYDROPYRIMIDINASE FAMILY MEMBER"/>
    <property type="match status" value="1"/>
</dbReference>
<dbReference type="Gene3D" id="3.20.20.140">
    <property type="entry name" value="Metal-dependent hydrolases"/>
    <property type="match status" value="1"/>
</dbReference>
<dbReference type="PANTHER" id="PTHR11647:SF1">
    <property type="entry name" value="COLLAPSIN RESPONSE MEDIATOR PROTEIN"/>
    <property type="match status" value="1"/>
</dbReference>
<organism evidence="3 4">
    <name type="scientific">SAR92 clade bacterium</name>
    <dbReference type="NCBI Taxonomy" id="2315479"/>
    <lineage>
        <taxon>Bacteria</taxon>
        <taxon>Pseudomonadati</taxon>
        <taxon>Pseudomonadota</taxon>
        <taxon>Gammaproteobacteria</taxon>
        <taxon>Cellvibrionales</taxon>
        <taxon>Porticoccaceae</taxon>
        <taxon>SAR92 clade</taxon>
    </lineage>
</organism>
<evidence type="ECO:0000256" key="1">
    <source>
        <dbReference type="SAM" id="SignalP"/>
    </source>
</evidence>
<evidence type="ECO:0000313" key="3">
    <source>
        <dbReference type="EMBL" id="RZO19152.1"/>
    </source>
</evidence>
<comment type="caution">
    <text evidence="3">The sequence shown here is derived from an EMBL/GenBank/DDBJ whole genome shotgun (WGS) entry which is preliminary data.</text>
</comment>
<dbReference type="Proteomes" id="UP000315889">
    <property type="component" value="Unassembled WGS sequence"/>
</dbReference>
<dbReference type="InterPro" id="IPR013108">
    <property type="entry name" value="Amidohydro_3"/>
</dbReference>
<dbReference type="SUPFAM" id="SSF51556">
    <property type="entry name" value="Metallo-dependent hydrolases"/>
    <property type="match status" value="1"/>
</dbReference>
<dbReference type="InterPro" id="IPR032466">
    <property type="entry name" value="Metal_Hydrolase"/>
</dbReference>
<evidence type="ECO:0000313" key="4">
    <source>
        <dbReference type="Proteomes" id="UP000315889"/>
    </source>
</evidence>
<sequence>MLINKLRCLVLLCGLYCSPLIAADYDLVIANGRVIDPETGLDGVRFIGINNGSIEIISTDPIDGSEVIDAKGLVVAPGFIDIHSHTPTLLGQKMNLLDGVTTQLDMEAGAYPVDFFGQDYKDGAQLNYGASVAHFAVRSKVMEGINTEYLLGSSDPLHINGVSWTEPATAAQIEAMRVMINQGIDDGGLGIGVLLDYLTSAISDDELRMLFEVAGARQVPIHVHVRRGYTGDIAGLIEVVDLAKETKAPLFVVHITHNAMGKVSEWLEIIDDANDAGANIATETLSYAAGGTSISADVFRNRDWQGMFDITYEDVQWVATGEWLTEETWNKYASEQPGGAVNHHYVKEDWIETALKWPRMMVATDALPAVDLRVKTNPNVAGTFSRVLGHYVRDTGLLTLSDALARMSLHQAQWLSQSSSSFDKKGRIQLGADADIVIFDPIKVQANAAYGDPYQPPSGIPYVVVAGQIVVKNSVVVAGVYPGKRILGDAK</sequence>
<dbReference type="Pfam" id="PF07969">
    <property type="entry name" value="Amidohydro_3"/>
    <property type="match status" value="1"/>
</dbReference>
<dbReference type="GO" id="GO:0016811">
    <property type="term" value="F:hydrolase activity, acting on carbon-nitrogen (but not peptide) bonds, in linear amides"/>
    <property type="evidence" value="ECO:0007669"/>
    <property type="project" value="InterPro"/>
</dbReference>
<evidence type="ECO:0000259" key="2">
    <source>
        <dbReference type="Pfam" id="PF07969"/>
    </source>
</evidence>
<name>A0A520MD39_9GAMM</name>
<dbReference type="InterPro" id="IPR023100">
    <property type="entry name" value="D-aminoacylase_insert_dom_sf"/>
</dbReference>
<protein>
    <submittedName>
        <fullName evidence="3">D-glutamate deacylase</fullName>
    </submittedName>
</protein>
<dbReference type="NCBIfam" id="NF006560">
    <property type="entry name" value="PRK09061.1"/>
    <property type="match status" value="1"/>
</dbReference>
<feature type="signal peptide" evidence="1">
    <location>
        <begin position="1"/>
        <end position="22"/>
    </location>
</feature>
<reference evidence="3 4" key="1">
    <citation type="submission" date="2019-02" db="EMBL/GenBank/DDBJ databases">
        <title>Prokaryotic population dynamics and viral predation in marine succession experiment using metagenomics: the confinement effect.</title>
        <authorList>
            <person name="Haro-Moreno J.M."/>
            <person name="Rodriguez-Valera F."/>
            <person name="Lopez-Perez M."/>
        </authorList>
    </citation>
    <scope>NUCLEOTIDE SEQUENCE [LARGE SCALE GENOMIC DNA]</scope>
    <source>
        <strain evidence="3">MED-G170</strain>
    </source>
</reference>
<dbReference type="Gene3D" id="2.30.40.10">
    <property type="entry name" value="Urease, subunit C, domain 1"/>
    <property type="match status" value="1"/>
</dbReference>
<dbReference type="InterPro" id="IPR011059">
    <property type="entry name" value="Metal-dep_hydrolase_composite"/>
</dbReference>
<feature type="domain" description="Amidohydrolase 3" evidence="2">
    <location>
        <begin position="66"/>
        <end position="471"/>
    </location>
</feature>